<evidence type="ECO:0000313" key="2">
    <source>
        <dbReference type="EMBL" id="ACV67959.1"/>
    </source>
</evidence>
<dbReference type="Pfam" id="PF08668">
    <property type="entry name" value="HDOD"/>
    <property type="match status" value="1"/>
</dbReference>
<dbReference type="SUPFAM" id="SSF109604">
    <property type="entry name" value="HD-domain/PDEase-like"/>
    <property type="match status" value="1"/>
</dbReference>
<dbReference type="EMBL" id="CP001734">
    <property type="protein sequence ID" value="ACV67959.1"/>
    <property type="molecule type" value="Genomic_DNA"/>
</dbReference>
<dbReference type="STRING" id="485915.Dret_0667"/>
<name>C8X0L2_DESRD</name>
<dbReference type="PANTHER" id="PTHR33525">
    <property type="match status" value="1"/>
</dbReference>
<reference evidence="3" key="1">
    <citation type="submission" date="2009-09" db="EMBL/GenBank/DDBJ databases">
        <title>The complete chromosome of Desulfohalobium retbaense DSM 5692.</title>
        <authorList>
            <consortium name="US DOE Joint Genome Institute (JGI-PGF)"/>
            <person name="Lucas S."/>
            <person name="Copeland A."/>
            <person name="Lapidus A."/>
            <person name="Glavina del Rio T."/>
            <person name="Dalin E."/>
            <person name="Tice H."/>
            <person name="Bruce D."/>
            <person name="Goodwin L."/>
            <person name="Pitluck S."/>
            <person name="Kyrpides N."/>
            <person name="Mavromatis K."/>
            <person name="Ivanova N."/>
            <person name="Mikhailova N."/>
            <person name="Munk A.C."/>
            <person name="Brettin T."/>
            <person name="Detter J.C."/>
            <person name="Han C."/>
            <person name="Tapia R."/>
            <person name="Larimer F."/>
            <person name="Land M."/>
            <person name="Hauser L."/>
            <person name="Markowitz V."/>
            <person name="Cheng J.-F."/>
            <person name="Hugenholtz P."/>
            <person name="Woyke T."/>
            <person name="Wu D."/>
            <person name="Spring S."/>
            <person name="Klenk H.-P."/>
            <person name="Eisen J.A."/>
        </authorList>
    </citation>
    <scope>NUCLEOTIDE SEQUENCE [LARGE SCALE GENOMIC DNA]</scope>
    <source>
        <strain evidence="3">DSM 5692</strain>
    </source>
</reference>
<reference evidence="2 3" key="2">
    <citation type="journal article" date="2010" name="Stand. Genomic Sci.">
        <title>Complete genome sequence of Desulfohalobium retbaense type strain (HR(100)).</title>
        <authorList>
            <person name="Spring S."/>
            <person name="Nolan M."/>
            <person name="Lapidus A."/>
            <person name="Glavina Del Rio T."/>
            <person name="Copeland A."/>
            <person name="Tice H."/>
            <person name="Cheng J.F."/>
            <person name="Lucas S."/>
            <person name="Land M."/>
            <person name="Chen F."/>
            <person name="Bruce D."/>
            <person name="Goodwin L."/>
            <person name="Pitluck S."/>
            <person name="Ivanova N."/>
            <person name="Mavromatis K."/>
            <person name="Mikhailova N."/>
            <person name="Pati A."/>
            <person name="Chen A."/>
            <person name="Palaniappan K."/>
            <person name="Hauser L."/>
            <person name="Chang Y.J."/>
            <person name="Jeffries C.D."/>
            <person name="Munk C."/>
            <person name="Kiss H."/>
            <person name="Chain P."/>
            <person name="Han C."/>
            <person name="Brettin T."/>
            <person name="Detter J.C."/>
            <person name="Schuler E."/>
            <person name="Goker M."/>
            <person name="Rohde M."/>
            <person name="Bristow J."/>
            <person name="Eisen J.A."/>
            <person name="Markowitz V."/>
            <person name="Hugenholtz P."/>
            <person name="Kyrpides N.C."/>
            <person name="Klenk H.P."/>
        </authorList>
    </citation>
    <scope>NUCLEOTIDE SEQUENCE [LARGE SCALE GENOMIC DNA]</scope>
    <source>
        <strain evidence="2 3">DSM 5692</strain>
    </source>
</reference>
<protein>
    <submittedName>
        <fullName evidence="2">Metal dependent phosphohydrolase</fullName>
    </submittedName>
</protein>
<sequence>MFNQAAQTADSERFWKRLARIDQLPTLPLIVQRLRDAVENPASDARTIADLIENDPAIMARMMKVVNSAFYRGFGEITSLQDAVVRLGMHTVFNIAVSTSVFSTFPPREGVEFNRFAFWKHSIQVAVGTEVLSSHLGVQDRKNLRRDVLHLTGLLHDMGKIIFEQYFHDEFTEALLLSRQQDMPLHRAERQVIGADHGAVGAWLGEHWQLPAEVWHAIRWHHAPEQTQSTPYTLLGLTAASNEIVNFGGLSSGGDIKPGTVSHSERLGLNEEDCLALAEAIGSAAEKSFLMQELLDE</sequence>
<dbReference type="NCBIfam" id="TIGR00277">
    <property type="entry name" value="HDIG"/>
    <property type="match status" value="1"/>
</dbReference>
<dbReference type="PANTHER" id="PTHR33525:SF3">
    <property type="entry name" value="RIBONUCLEASE Y"/>
    <property type="match status" value="1"/>
</dbReference>
<evidence type="ECO:0000313" key="3">
    <source>
        <dbReference type="Proteomes" id="UP000001052"/>
    </source>
</evidence>
<dbReference type="eggNOG" id="COG1639">
    <property type="taxonomic scope" value="Bacteria"/>
</dbReference>
<evidence type="ECO:0000259" key="1">
    <source>
        <dbReference type="PROSITE" id="PS51833"/>
    </source>
</evidence>
<dbReference type="InterPro" id="IPR006675">
    <property type="entry name" value="HDIG_dom"/>
</dbReference>
<organism evidence="2 3">
    <name type="scientific">Desulfohalobium retbaense (strain ATCC 49708 / DSM 5692 / JCM 16813 / HR100)</name>
    <dbReference type="NCBI Taxonomy" id="485915"/>
    <lineage>
        <taxon>Bacteria</taxon>
        <taxon>Pseudomonadati</taxon>
        <taxon>Thermodesulfobacteriota</taxon>
        <taxon>Desulfovibrionia</taxon>
        <taxon>Desulfovibrionales</taxon>
        <taxon>Desulfohalobiaceae</taxon>
        <taxon>Desulfohalobium</taxon>
    </lineage>
</organism>
<proteinExistence type="predicted"/>
<dbReference type="HOGENOM" id="CLU_048246_4_0_7"/>
<keyword evidence="3" id="KW-1185">Reference proteome</keyword>
<gene>
    <name evidence="2" type="ordered locus">Dret_0667</name>
</gene>
<accession>C8X0L2</accession>
<dbReference type="Gene3D" id="1.10.3210.10">
    <property type="entry name" value="Hypothetical protein af1432"/>
    <property type="match status" value="1"/>
</dbReference>
<dbReference type="InterPro" id="IPR052340">
    <property type="entry name" value="RNase_Y/CdgJ"/>
</dbReference>
<dbReference type="Proteomes" id="UP000001052">
    <property type="component" value="Chromosome"/>
</dbReference>
<dbReference type="AlphaFoldDB" id="C8X0L2"/>
<feature type="domain" description="HDOD" evidence="1">
    <location>
        <begin position="24"/>
        <end position="224"/>
    </location>
</feature>
<dbReference type="InterPro" id="IPR013976">
    <property type="entry name" value="HDOD"/>
</dbReference>
<dbReference type="KEGG" id="drt:Dret_0667"/>
<dbReference type="PROSITE" id="PS51833">
    <property type="entry name" value="HDOD"/>
    <property type="match status" value="1"/>
</dbReference>